<reference evidence="3" key="1">
    <citation type="journal article" date="2019" name="bioRxiv">
        <title>The Genome of the Zebra Mussel, Dreissena polymorpha: A Resource for Invasive Species Research.</title>
        <authorList>
            <person name="McCartney M.A."/>
            <person name="Auch B."/>
            <person name="Kono T."/>
            <person name="Mallez S."/>
            <person name="Zhang Y."/>
            <person name="Obille A."/>
            <person name="Becker A."/>
            <person name="Abrahante J.E."/>
            <person name="Garbe J."/>
            <person name="Badalamenti J.P."/>
            <person name="Herman A."/>
            <person name="Mangelson H."/>
            <person name="Liachko I."/>
            <person name="Sullivan S."/>
            <person name="Sone E.D."/>
            <person name="Koren S."/>
            <person name="Silverstein K.A.T."/>
            <person name="Beckman K.B."/>
            <person name="Gohl D.M."/>
        </authorList>
    </citation>
    <scope>NUCLEOTIDE SEQUENCE</scope>
    <source>
        <strain evidence="3">Duluth1</strain>
        <tissue evidence="3">Whole animal</tissue>
    </source>
</reference>
<dbReference type="Proteomes" id="UP000828390">
    <property type="component" value="Unassembled WGS sequence"/>
</dbReference>
<keyword evidence="1" id="KW-0175">Coiled coil</keyword>
<evidence type="ECO:0000313" key="4">
    <source>
        <dbReference type="Proteomes" id="UP000828390"/>
    </source>
</evidence>
<dbReference type="AlphaFoldDB" id="A0A9D4DA91"/>
<name>A0A9D4DA91_DREPO</name>
<keyword evidence="4" id="KW-1185">Reference proteome</keyword>
<protein>
    <submittedName>
        <fullName evidence="3">Uncharacterized protein</fullName>
    </submittedName>
</protein>
<dbReference type="EMBL" id="JAIWYP010000011">
    <property type="protein sequence ID" value="KAH3741012.1"/>
    <property type="molecule type" value="Genomic_DNA"/>
</dbReference>
<comment type="caution">
    <text evidence="3">The sequence shown here is derived from an EMBL/GenBank/DDBJ whole genome shotgun (WGS) entry which is preliminary data.</text>
</comment>
<accession>A0A9D4DA91</accession>
<organism evidence="3 4">
    <name type="scientific">Dreissena polymorpha</name>
    <name type="common">Zebra mussel</name>
    <name type="synonym">Mytilus polymorpha</name>
    <dbReference type="NCBI Taxonomy" id="45954"/>
    <lineage>
        <taxon>Eukaryota</taxon>
        <taxon>Metazoa</taxon>
        <taxon>Spiralia</taxon>
        <taxon>Lophotrochozoa</taxon>
        <taxon>Mollusca</taxon>
        <taxon>Bivalvia</taxon>
        <taxon>Autobranchia</taxon>
        <taxon>Heteroconchia</taxon>
        <taxon>Euheterodonta</taxon>
        <taxon>Imparidentia</taxon>
        <taxon>Neoheterodontei</taxon>
        <taxon>Myida</taxon>
        <taxon>Dreissenoidea</taxon>
        <taxon>Dreissenidae</taxon>
        <taxon>Dreissena</taxon>
    </lineage>
</organism>
<sequence>MPKSQESKRRDRNSINKSKHDLETSLSGLLNQTNSVIYGSDTELKGVNFEKEIRKVWVTIEDRAKATEKRVKRLDDRVDFVDMGSNLMSTRVSDLERQRDELHEERTYLQAM</sequence>
<gene>
    <name evidence="3" type="ORF">DPMN_047730</name>
</gene>
<feature type="coiled-coil region" evidence="1">
    <location>
        <begin position="85"/>
        <end position="112"/>
    </location>
</feature>
<evidence type="ECO:0000256" key="2">
    <source>
        <dbReference type="SAM" id="MobiDB-lite"/>
    </source>
</evidence>
<proteinExistence type="predicted"/>
<evidence type="ECO:0000313" key="3">
    <source>
        <dbReference type="EMBL" id="KAH3741012.1"/>
    </source>
</evidence>
<feature type="region of interest" description="Disordered" evidence="2">
    <location>
        <begin position="1"/>
        <end position="26"/>
    </location>
</feature>
<reference evidence="3" key="2">
    <citation type="submission" date="2020-11" db="EMBL/GenBank/DDBJ databases">
        <authorList>
            <person name="McCartney M.A."/>
            <person name="Auch B."/>
            <person name="Kono T."/>
            <person name="Mallez S."/>
            <person name="Becker A."/>
            <person name="Gohl D.M."/>
            <person name="Silverstein K.A.T."/>
            <person name="Koren S."/>
            <person name="Bechman K.B."/>
            <person name="Herman A."/>
            <person name="Abrahante J.E."/>
            <person name="Garbe J."/>
        </authorList>
    </citation>
    <scope>NUCLEOTIDE SEQUENCE</scope>
    <source>
        <strain evidence="3">Duluth1</strain>
        <tissue evidence="3">Whole animal</tissue>
    </source>
</reference>
<evidence type="ECO:0000256" key="1">
    <source>
        <dbReference type="SAM" id="Coils"/>
    </source>
</evidence>
<feature type="compositionally biased region" description="Basic and acidic residues" evidence="2">
    <location>
        <begin position="1"/>
        <end position="23"/>
    </location>
</feature>